<dbReference type="NCBIfam" id="TIGR00460">
    <property type="entry name" value="fmt"/>
    <property type="match status" value="1"/>
</dbReference>
<dbReference type="Proteomes" id="UP000002866">
    <property type="component" value="Chromosome 3"/>
</dbReference>
<dbReference type="RefSeq" id="XP_004179737.1">
    <property type="nucleotide sequence ID" value="XM_004179689.1"/>
</dbReference>
<dbReference type="SUPFAM" id="SSF53328">
    <property type="entry name" value="Formyltransferase"/>
    <property type="match status" value="1"/>
</dbReference>
<dbReference type="Pfam" id="PF00551">
    <property type="entry name" value="Formyl_trans_N"/>
    <property type="match status" value="1"/>
</dbReference>
<keyword evidence="5" id="KW-1185">Reference proteome</keyword>
<dbReference type="EC" id="2.1.2.9" evidence="1"/>
<dbReference type="AlphaFoldDB" id="I2H1G6"/>
<dbReference type="InParanoid" id="I2H1G6"/>
<dbReference type="InterPro" id="IPR041711">
    <property type="entry name" value="Met-tRNA-FMT_N"/>
</dbReference>
<dbReference type="Gene3D" id="3.40.50.12230">
    <property type="match status" value="1"/>
</dbReference>
<evidence type="ECO:0000256" key="1">
    <source>
        <dbReference type="ARBA" id="ARBA00012261"/>
    </source>
</evidence>
<organism evidence="4 5">
    <name type="scientific">Henningerozyma blattae (strain ATCC 34711 / CBS 6284 / DSM 70876 / NBRC 10599 / NRRL Y-10934 / UCD 77-7)</name>
    <name type="common">Yeast</name>
    <name type="synonym">Tetrapisispora blattae</name>
    <dbReference type="NCBI Taxonomy" id="1071380"/>
    <lineage>
        <taxon>Eukaryota</taxon>
        <taxon>Fungi</taxon>
        <taxon>Dikarya</taxon>
        <taxon>Ascomycota</taxon>
        <taxon>Saccharomycotina</taxon>
        <taxon>Saccharomycetes</taxon>
        <taxon>Saccharomycetales</taxon>
        <taxon>Saccharomycetaceae</taxon>
        <taxon>Henningerozyma</taxon>
    </lineage>
</organism>
<reference evidence="4 5" key="1">
    <citation type="journal article" date="2011" name="Proc. Natl. Acad. Sci. U.S.A.">
        <title>Evolutionary erosion of yeast sex chromosomes by mating-type switching accidents.</title>
        <authorList>
            <person name="Gordon J.L."/>
            <person name="Armisen D."/>
            <person name="Proux-Wera E."/>
            <person name="Oheigeartaigh S.S."/>
            <person name="Byrne K.P."/>
            <person name="Wolfe K.H."/>
        </authorList>
    </citation>
    <scope>NUCLEOTIDE SEQUENCE [LARGE SCALE GENOMIC DNA]</scope>
    <source>
        <strain evidence="5">ATCC 34711 / CBS 6284 / DSM 70876 / NBRC 10599 / NRRL Y-10934 / UCD 77-7</strain>
    </source>
</reference>
<proteinExistence type="predicted"/>
<protein>
    <recommendedName>
        <fullName evidence="2">Methionyl-tRNA formyltransferase, mitochondrial</fullName>
        <ecNumber evidence="1">2.1.2.9</ecNumber>
    </recommendedName>
</protein>
<dbReference type="STRING" id="1071380.I2H1G6"/>
<name>I2H1G6_HENB6</name>
<dbReference type="InterPro" id="IPR002376">
    <property type="entry name" value="Formyl_transf_N"/>
</dbReference>
<dbReference type="GO" id="GO:0005739">
    <property type="term" value="C:mitochondrion"/>
    <property type="evidence" value="ECO:0007669"/>
    <property type="project" value="EnsemblFungi"/>
</dbReference>
<dbReference type="CDD" id="cd08646">
    <property type="entry name" value="FMT_core_Met-tRNA-FMT_N"/>
    <property type="match status" value="1"/>
</dbReference>
<feature type="domain" description="Formyl transferase N-terminal" evidence="3">
    <location>
        <begin position="21"/>
        <end position="186"/>
    </location>
</feature>
<evidence type="ECO:0000256" key="2">
    <source>
        <dbReference type="ARBA" id="ARBA00014185"/>
    </source>
</evidence>
<gene>
    <name evidence="4" type="primary">TBLA0C04180</name>
    <name evidence="4" type="ORF">TBLA_0C04180</name>
</gene>
<dbReference type="PANTHER" id="PTHR11138:SF5">
    <property type="entry name" value="METHIONYL-TRNA FORMYLTRANSFERASE, MITOCHONDRIAL"/>
    <property type="match status" value="1"/>
</dbReference>
<dbReference type="eggNOG" id="KOG3082">
    <property type="taxonomic scope" value="Eukaryota"/>
</dbReference>
<dbReference type="PANTHER" id="PTHR11138">
    <property type="entry name" value="METHIONYL-TRNA FORMYLTRANSFERASE"/>
    <property type="match status" value="1"/>
</dbReference>
<dbReference type="InterPro" id="IPR005794">
    <property type="entry name" value="Fmt"/>
</dbReference>
<evidence type="ECO:0000313" key="4">
    <source>
        <dbReference type="EMBL" id="CCH60218.1"/>
    </source>
</evidence>
<evidence type="ECO:0000259" key="3">
    <source>
        <dbReference type="Pfam" id="PF00551"/>
    </source>
</evidence>
<dbReference type="EMBL" id="HE806318">
    <property type="protein sequence ID" value="CCH60218.1"/>
    <property type="molecule type" value="Genomic_DNA"/>
</dbReference>
<dbReference type="InterPro" id="IPR036477">
    <property type="entry name" value="Formyl_transf_N_sf"/>
</dbReference>
<dbReference type="FunCoup" id="I2H1G6">
    <property type="interactions" value="298"/>
</dbReference>
<dbReference type="HOGENOM" id="CLU_033347_0_1_1"/>
<dbReference type="GeneID" id="14495198"/>
<dbReference type="OMA" id="KEWWNGV"/>
<evidence type="ECO:0000313" key="5">
    <source>
        <dbReference type="Proteomes" id="UP000002866"/>
    </source>
</evidence>
<dbReference type="GO" id="GO:0004479">
    <property type="term" value="F:methionyl-tRNA formyltransferase activity"/>
    <property type="evidence" value="ECO:0007669"/>
    <property type="project" value="UniProtKB-EC"/>
</dbReference>
<sequence length="389" mass="43499">MNVSRIFIRKYSLLPNLKPLNILFFGSDTFSVQSFEALQKLRTTAIPGTNLPYVDRIQIVTKPGKWCGRDKSTFKETAIAIASKKVPNVPLIECDNMKDLMGLTDVVTKNNINTLIAVSYGKLIPDQLIKTVPYCMNVHPSLLPRYKGASPIQYSLLNKDKYTGVTIQSLHPTKFDCGEVISQTELLSIVQLLELPSSKNRNMELPLNTSKLTDQLGIKGGEMLQNVITNGLYLAGMHNNPVKPGIKPSFAPRISNEMKRIIWATEDAKTILNKKDVLGPVYTYINCRPVTKKKQRGSANSTQEFTKRIIIHDFSVIDNTNNTISDHLKPGSFKYSTEMGKLLIKAYGPTLLAVDTLQFEGFAKETAEMFINRLHKRGGSTDIEKANFV</sequence>
<dbReference type="OrthoDB" id="10268103at2759"/>
<dbReference type="KEGG" id="tbl:TBLA_0C04180"/>
<accession>I2H1G6</accession>